<evidence type="ECO:0000313" key="1">
    <source>
        <dbReference type="EMBL" id="QOP46362.1"/>
    </source>
</evidence>
<protein>
    <submittedName>
        <fullName evidence="1">Uncharacterized protein</fullName>
    </submittedName>
</protein>
<dbReference type="AlphaFoldDB" id="A0A7M1BC44"/>
<gene>
    <name evidence="1" type="ORF">FM071_08690</name>
</gene>
<proteinExistence type="predicted"/>
<dbReference type="KEGG" id="spal:FM071_08690"/>
<organism evidence="1 2">
    <name type="scientific">Sulfurimonas paralvinellae</name>
    <dbReference type="NCBI Taxonomy" id="317658"/>
    <lineage>
        <taxon>Bacteria</taxon>
        <taxon>Pseudomonadati</taxon>
        <taxon>Campylobacterota</taxon>
        <taxon>Epsilonproteobacteria</taxon>
        <taxon>Campylobacterales</taxon>
        <taxon>Sulfurimonadaceae</taxon>
        <taxon>Sulfurimonas</taxon>
    </lineage>
</organism>
<keyword evidence="2" id="KW-1185">Reference proteome</keyword>
<dbReference type="Proteomes" id="UP000593580">
    <property type="component" value="Chromosome"/>
</dbReference>
<name>A0A7M1BC44_9BACT</name>
<sequence>MAKRKGGKSLFSLSTLLASFFGAAMIAGAFAYFNYKFSEYKFIDFKEWSFYEKSDIFMPKEERYIVIFYSSRNKGSMEKLAKLNLNNPIIAIDYYNKIYPNSKNTTFLRAGTNTSLKFIQRFNIYEVPSMFFIKRIKETLYKQDSMIRTLDKLDDLKDANYE</sequence>
<dbReference type="RefSeq" id="WP_193110621.1">
    <property type="nucleotide sequence ID" value="NZ_CP041406.1"/>
</dbReference>
<accession>A0A7M1BC44</accession>
<dbReference type="EMBL" id="CP041406">
    <property type="protein sequence ID" value="QOP46362.1"/>
    <property type="molecule type" value="Genomic_DNA"/>
</dbReference>
<evidence type="ECO:0000313" key="2">
    <source>
        <dbReference type="Proteomes" id="UP000593580"/>
    </source>
</evidence>
<reference evidence="1 2" key="1">
    <citation type="submission" date="2019-07" db="EMBL/GenBank/DDBJ databases">
        <title>Sulfurimonas paralvinellae sp. nov., a novel mesophilic, hydrogen- and sulfur-oxidizing chemolithoautotroph within the Epsilonproteo- bacteria isolated from a deep-sea hydrothermal vent polychaete nest, reclassification of Thiomicrospira denitrificans as Sulfurimonas denitrificans comb. nov. and emended description of the genus Sulfurimonas.</title>
        <authorList>
            <person name="Wang S."/>
            <person name="Jiang L."/>
            <person name="Shao Z."/>
        </authorList>
    </citation>
    <scope>NUCLEOTIDE SEQUENCE [LARGE SCALE GENOMIC DNA]</scope>
    <source>
        <strain evidence="1 2">GO25</strain>
    </source>
</reference>